<sequence>MKVLLGTPRLGGRCPWRYETAWVSRACPRAYLPRARRNTAWRPGDQFIGRVRGIGQVVPRSATTDRGAPCRMSALAKAVSPDVTV</sequence>
<organism evidence="1 2">
    <name type="scientific">Trebonia kvetii</name>
    <dbReference type="NCBI Taxonomy" id="2480626"/>
    <lineage>
        <taxon>Bacteria</taxon>
        <taxon>Bacillati</taxon>
        <taxon>Actinomycetota</taxon>
        <taxon>Actinomycetes</taxon>
        <taxon>Streptosporangiales</taxon>
        <taxon>Treboniaceae</taxon>
        <taxon>Trebonia</taxon>
    </lineage>
</organism>
<protein>
    <submittedName>
        <fullName evidence="1">Uncharacterized protein</fullName>
    </submittedName>
</protein>
<dbReference type="Proteomes" id="UP000460272">
    <property type="component" value="Unassembled WGS sequence"/>
</dbReference>
<keyword evidence="2" id="KW-1185">Reference proteome</keyword>
<accession>A0A6P2C2A3</accession>
<evidence type="ECO:0000313" key="2">
    <source>
        <dbReference type="Proteomes" id="UP000460272"/>
    </source>
</evidence>
<dbReference type="AlphaFoldDB" id="A0A6P2C2A3"/>
<evidence type="ECO:0000313" key="1">
    <source>
        <dbReference type="EMBL" id="TVZ04596.1"/>
    </source>
</evidence>
<reference evidence="1 2" key="1">
    <citation type="submission" date="2018-11" db="EMBL/GenBank/DDBJ databases">
        <title>Trebonia kvetii gen.nov., sp.nov., a novel acidophilic actinobacterium, and proposal of the new actinobacterial family Treboniaceae fam. nov.</title>
        <authorList>
            <person name="Rapoport D."/>
            <person name="Sagova-Mareckova M."/>
            <person name="Sedlacek I."/>
            <person name="Provaznik J."/>
            <person name="Kralova S."/>
            <person name="Pavlinic D."/>
            <person name="Benes V."/>
            <person name="Kopecky J."/>
        </authorList>
    </citation>
    <scope>NUCLEOTIDE SEQUENCE [LARGE SCALE GENOMIC DNA]</scope>
    <source>
        <strain evidence="1 2">15Tr583</strain>
    </source>
</reference>
<dbReference type="EMBL" id="RPFW01000003">
    <property type="protein sequence ID" value="TVZ04596.1"/>
    <property type="molecule type" value="Genomic_DNA"/>
</dbReference>
<gene>
    <name evidence="1" type="ORF">EAS64_19800</name>
</gene>
<proteinExistence type="predicted"/>
<comment type="caution">
    <text evidence="1">The sequence shown here is derived from an EMBL/GenBank/DDBJ whole genome shotgun (WGS) entry which is preliminary data.</text>
</comment>
<name>A0A6P2C2A3_9ACTN</name>